<dbReference type="EMBL" id="QSMZ01000047">
    <property type="protein sequence ID" value="KAA6449280.1"/>
    <property type="molecule type" value="Genomic_DNA"/>
</dbReference>
<evidence type="ECO:0000313" key="2">
    <source>
        <dbReference type="EMBL" id="KAA6449280.1"/>
    </source>
</evidence>
<organism evidence="2 4">
    <name type="scientific">Bacillus cereus</name>
    <dbReference type="NCBI Taxonomy" id="1396"/>
    <lineage>
        <taxon>Bacteria</taxon>
        <taxon>Bacillati</taxon>
        <taxon>Bacillota</taxon>
        <taxon>Bacilli</taxon>
        <taxon>Bacillales</taxon>
        <taxon>Bacillaceae</taxon>
        <taxon>Bacillus</taxon>
        <taxon>Bacillus cereus group</taxon>
    </lineage>
</organism>
<dbReference type="EMBL" id="QSMZ01000084">
    <property type="protein sequence ID" value="KAA6447162.1"/>
    <property type="molecule type" value="Genomic_DNA"/>
</dbReference>
<sequence>MSMQKKHRVNISDFLNDRQAKEIGGKDLELHVYYKGQLEAFRSTALLLAKLSLDDTLEKL</sequence>
<evidence type="ECO:0000313" key="1">
    <source>
        <dbReference type="EMBL" id="KAA6447162.1"/>
    </source>
</evidence>
<proteinExistence type="predicted"/>
<dbReference type="Proteomes" id="UP000323321">
    <property type="component" value="Unassembled WGS sequence"/>
</dbReference>
<accession>A0A9W7PZK3</accession>
<dbReference type="RefSeq" id="WP_150158363.1">
    <property type="nucleotide sequence ID" value="NZ_QSMZ01000012.1"/>
</dbReference>
<dbReference type="EMBL" id="QSMZ01000012">
    <property type="protein sequence ID" value="KAA6465532.1"/>
    <property type="molecule type" value="Genomic_DNA"/>
</dbReference>
<dbReference type="AlphaFoldDB" id="A0A9W7PZK3"/>
<comment type="caution">
    <text evidence="2">The sequence shown here is derived from an EMBL/GenBank/DDBJ whole genome shotgun (WGS) entry which is preliminary data.</text>
</comment>
<name>A0A9W7PZK3_BACCE</name>
<protein>
    <submittedName>
        <fullName evidence="2">Uncharacterized protein</fullName>
    </submittedName>
</protein>
<evidence type="ECO:0000313" key="4">
    <source>
        <dbReference type="Proteomes" id="UP000323321"/>
    </source>
</evidence>
<reference evidence="2 4" key="1">
    <citation type="submission" date="2018-08" db="EMBL/GenBank/DDBJ databases">
        <title>Bacillus phenotypic plasticity.</title>
        <authorList>
            <person name="Hurtado E."/>
        </authorList>
    </citation>
    <scope>NUCLEOTIDE SEQUENCE [LARGE SCALE GENOMIC DNA]</scope>
    <source>
        <strain evidence="2 4">111b</strain>
    </source>
</reference>
<evidence type="ECO:0000313" key="3">
    <source>
        <dbReference type="EMBL" id="KAA6465532.1"/>
    </source>
</evidence>
<gene>
    <name evidence="3" type="ORF">DX932_15810</name>
    <name evidence="2" type="ORF">DX932_30065</name>
    <name evidence="1" type="ORF">DX932_32885</name>
</gene>